<dbReference type="NCBIfam" id="TIGR01414">
    <property type="entry name" value="autotrans_barl"/>
    <property type="match status" value="1"/>
</dbReference>
<dbReference type="PROSITE" id="PS51208">
    <property type="entry name" value="AUTOTRANSPORTER"/>
    <property type="match status" value="1"/>
</dbReference>
<dbReference type="InterPro" id="IPR006315">
    <property type="entry name" value="OM_autotransptr_brl_dom"/>
</dbReference>
<dbReference type="Pfam" id="PF03797">
    <property type="entry name" value="Autotransporter"/>
    <property type="match status" value="1"/>
</dbReference>
<dbReference type="SMART" id="SM00869">
    <property type="entry name" value="Autotransporter"/>
    <property type="match status" value="1"/>
</dbReference>
<dbReference type="RefSeq" id="WP_243375918.1">
    <property type="nucleotide sequence ID" value="NZ_JAKZJU020000002.1"/>
</dbReference>
<dbReference type="SUPFAM" id="SSF103515">
    <property type="entry name" value="Autotransporter"/>
    <property type="match status" value="1"/>
</dbReference>
<dbReference type="InterPro" id="IPR005546">
    <property type="entry name" value="Autotransporte_beta"/>
</dbReference>
<evidence type="ECO:0000256" key="2">
    <source>
        <dbReference type="SAM" id="SignalP"/>
    </source>
</evidence>
<evidence type="ECO:0000259" key="3">
    <source>
        <dbReference type="PROSITE" id="PS51208"/>
    </source>
</evidence>
<dbReference type="InterPro" id="IPR012332">
    <property type="entry name" value="Autotransporter_pectin_lyase_C"/>
</dbReference>
<keyword evidence="5" id="KW-1185">Reference proteome</keyword>
<feature type="chain" id="PRO_5045369754" evidence="2">
    <location>
        <begin position="46"/>
        <end position="2106"/>
    </location>
</feature>
<feature type="signal peptide" evidence="2">
    <location>
        <begin position="1"/>
        <end position="45"/>
    </location>
</feature>
<evidence type="ECO:0000256" key="1">
    <source>
        <dbReference type="SAM" id="MobiDB-lite"/>
    </source>
</evidence>
<keyword evidence="2" id="KW-0732">Signal</keyword>
<name>A0ABT7IPU0_9BURK</name>
<feature type="compositionally biased region" description="Low complexity" evidence="1">
    <location>
        <begin position="9"/>
        <end position="21"/>
    </location>
</feature>
<reference evidence="4" key="1">
    <citation type="submission" date="2023-03" db="EMBL/GenBank/DDBJ databases">
        <title>Mesosutterella sp. nov. isolated from porcine feces.</title>
        <authorList>
            <person name="Yu S."/>
        </authorList>
    </citation>
    <scope>NUCLEOTIDE SEQUENCE</scope>
    <source>
        <strain evidence="4">AGMB02718</strain>
    </source>
</reference>
<gene>
    <name evidence="4" type="ORF">MUN46_010665</name>
</gene>
<organism evidence="4 5">
    <name type="scientific">Mesosutterella faecium</name>
    <dbReference type="NCBI Taxonomy" id="2925194"/>
    <lineage>
        <taxon>Bacteria</taxon>
        <taxon>Pseudomonadati</taxon>
        <taxon>Pseudomonadota</taxon>
        <taxon>Betaproteobacteria</taxon>
        <taxon>Burkholderiales</taxon>
        <taxon>Sutterellaceae</taxon>
        <taxon>Mesosutterella</taxon>
    </lineage>
</organism>
<dbReference type="Gene3D" id="2.160.20.20">
    <property type="match status" value="1"/>
</dbReference>
<feature type="region of interest" description="Disordered" evidence="1">
    <location>
        <begin position="1"/>
        <end position="21"/>
    </location>
</feature>
<evidence type="ECO:0000313" key="5">
    <source>
        <dbReference type="Proteomes" id="UP001165481"/>
    </source>
</evidence>
<dbReference type="InterPro" id="IPR036709">
    <property type="entry name" value="Autotransporte_beta_dom_sf"/>
</dbReference>
<dbReference type="EMBL" id="JAKZJU020000002">
    <property type="protein sequence ID" value="MDL2060397.1"/>
    <property type="molecule type" value="Genomic_DNA"/>
</dbReference>
<dbReference type="Gene3D" id="2.40.128.130">
    <property type="entry name" value="Autotransporter beta-domain"/>
    <property type="match status" value="1"/>
</dbReference>
<dbReference type="InterPro" id="IPR011050">
    <property type="entry name" value="Pectin_lyase_fold/virulence"/>
</dbReference>
<dbReference type="SUPFAM" id="SSF51126">
    <property type="entry name" value="Pectin lyase-like"/>
    <property type="match status" value="1"/>
</dbReference>
<sequence length="2106" mass="220773">MKKYSINQLSTSRTSRRTTPALRPSRIATATAAALLAACSLGASADSLTVDFVNNWTRNTTGVTDDITVNQYVAAWGDGGEWGEKNVVVGAETGTGTVVVKGEGGLGSINSSAGGTVTVHGGSITFQKQVSANGSTLSLGDSSTTRTTFEGNLFSKSDGGQDPSVTVLGRQIQMKEIYQTGGVTAIGGKETDSVNTGHISVSQSELHIGSAGGRVRSLTVSGDVLLQDDLKYIGAAGSSNASFQSSGDIGLQGRVYLNGINTNLEASSESGAITVKYGVNAESNSLSLNRKKGLSLDAYKGIEVDSLMQVYGDGVYSFKTRSTAEGEGDITFNTPFTLQNDRRAGTAKVISDGSSASPLSALDSVRKDFGLDADQAEALIEASGDVRFGSSDSDYTPYALYARQNAFYYVSGNDITLNGSLFAENTSTRARTDHLGIYMKAAGDVSIKSKHSRDAGLYSYGANRVEIGAGANISLDGSVFTESSGYDDRDNTLLLKAGGNVTVTSTRDSAFYAHSRGSGTIEAGGDIRFVKGSYRDSIFIQGAENDSDRTQYGYSLTLKGRNISAGDVDVQAHAALSVQASGDVSFNSLLLDTDSSPLEGFEENAITLTGEGSTFALSGRTSGYSDNTHSLEVRQNKSLTVTADNILISQGIAVNEAGGLALNARRSLTVSRSENERNIDSSGRFQNSAAIHWINGSGDRDGRPVFGSSGAEVTINGRVVFNDFSRDGASTITFDGSRITLNSNGDADAIENQSAADHSDFASHSDPNYYAAILVDSTAQPQEDRLQIGHAASCSGGSAAAATESVAINGGIILLNPLSVSIDAKNILVNGWNNDFYSTERYEGSWWKYNTTLMDATGQSTVRIGSDDTDRLRFIGAITKQSSGYNYGSSRRSSYALFGKNIEVLNADLMAVFANDHYGDITIGSEEATADTLIRGSIVNNYASGIGIDIHGGRIAIVDTSATTRLPMDNSRYNTTTDYNGESQGLVNGEVPHDAIVIGVADTAGSHAVIGDEGSAVTIEGRVLLKRGEANTGTGLEIKGSTIAIYDADASIYGTEAAAGKLSGNERLRKNENVVVNAATDLLIGTDSTREVEIYGGVIGWEGNPGNQRTIIRGSQVLIDAASGKTALEAQPGAALSVGLERGSGGAAATTTTLINGEVWAHGWNRRSGEVAENTRIELKGTQIAVDSNGRSYAAYASEAGTIRIGSESTGLFQAQGEIKAAYESPRRLSDVRDTAVTVNAKEIGVAAGSTGYSVEALNRGAVSLGTVSTEKITALGEMRAGADHGAYSDYESSITALAGGEIAVSALAESDHPDYAAEALPYGRIALGDESTRKFYAQGELKAGAFVVSSGVYGSAGSASIAANGTETMQLATTTTGYAAEALNSARITLGSDSAQEFKAKGEIKADNPLHINQGSLVSVNAKNVFIETDKTHYAAEALNASTVTLGAGGENSTLCARGELKAENGSTLTGRGDTIALFTDETHFAAEALTGSSVEFGSDTSSLFYAKGGLKAENQGFLRAAAKTVSIEAGSSGLAAEALKGSAVTLGARDAEALGARGELKAEGGAIIASGKQAVLEAGSTGYAARALSGGTIRVGAEGTRSVIRGGLMSDLSSSVALFAEGSGSLIEGRAYDEGAVTRTEGAGSGLDITLKDGAVWRPEGGSSVRTLISHNAVVTLANGRIGDTLTIGHWKDDPTVLALDVDYGSNTGNDIVYVRNEHTGTTAVELSRGAGPSHYTAAMEGTVLARLGTESGYFTLANPRQQTDLYVYRLTLDERASTDPSYGTDVYLKTVSQSPRDDNGRYLPAPSSLMGVAGTAYNLWRNDMDTLFRRLGDVHETVAPDGVHAAWARAKGARWGVGGAFKYSGDYTEFEGGVDFFTAKTEHGRHYAGAAISFMDGNSSYAAGRGDSFALGVGLYDTFVREDGQHLDLSLKFENIDTKYHYLSQGVRHSGDAGSLGWSIGAEYGWKLPVRPGWFVEPGVKVVAGTLSGDSGRDTGGISMNFDRVNSLWLRAGLRAGYESDRVQFFAKAAWNRDWSGNGSVTMRSGGERLHLTEDYDAGWLEYGAGLTVKLQKNLQLYMDFDRGSGGNYERKWAWDAGLRWNF</sequence>
<proteinExistence type="predicted"/>
<comment type="caution">
    <text evidence="4">The sequence shown here is derived from an EMBL/GenBank/DDBJ whole genome shotgun (WGS) entry which is preliminary data.</text>
</comment>
<feature type="domain" description="Autotransporter" evidence="3">
    <location>
        <begin position="1842"/>
        <end position="2106"/>
    </location>
</feature>
<protein>
    <submittedName>
        <fullName evidence="4">Autotransporter outer membrane beta-barrel domain-containing protein</fullName>
    </submittedName>
</protein>
<dbReference type="Proteomes" id="UP001165481">
    <property type="component" value="Unassembled WGS sequence"/>
</dbReference>
<evidence type="ECO:0000313" key="4">
    <source>
        <dbReference type="EMBL" id="MDL2060397.1"/>
    </source>
</evidence>
<accession>A0ABT7IPU0</accession>